<dbReference type="Pfam" id="PF21229">
    <property type="entry name" value="TdIF1_2nd"/>
    <property type="match status" value="1"/>
</dbReference>
<feature type="compositionally biased region" description="Low complexity" evidence="4">
    <location>
        <begin position="212"/>
        <end position="254"/>
    </location>
</feature>
<comment type="subcellular location">
    <subcellularLocation>
        <location evidence="1">Nucleus</location>
    </subcellularLocation>
</comment>
<feature type="region of interest" description="Disordered" evidence="4">
    <location>
        <begin position="548"/>
        <end position="568"/>
    </location>
</feature>
<evidence type="ECO:0000259" key="6">
    <source>
        <dbReference type="Pfam" id="PF21229"/>
    </source>
</evidence>
<evidence type="ECO:0000313" key="8">
    <source>
        <dbReference type="Proteomes" id="UP001634394"/>
    </source>
</evidence>
<dbReference type="Pfam" id="PF18192">
    <property type="entry name" value="DNTTIP1_dimer"/>
    <property type="match status" value="1"/>
</dbReference>
<dbReference type="EMBL" id="JBJQND010000013">
    <property type="protein sequence ID" value="KAL3857532.1"/>
    <property type="molecule type" value="Genomic_DNA"/>
</dbReference>
<feature type="compositionally biased region" description="Low complexity" evidence="4">
    <location>
        <begin position="473"/>
        <end position="488"/>
    </location>
</feature>
<feature type="compositionally biased region" description="Polar residues" evidence="4">
    <location>
        <begin position="1049"/>
        <end position="1063"/>
    </location>
</feature>
<evidence type="ECO:0000256" key="3">
    <source>
        <dbReference type="ARBA" id="ARBA00023242"/>
    </source>
</evidence>
<feature type="compositionally biased region" description="Low complexity" evidence="4">
    <location>
        <begin position="512"/>
        <end position="522"/>
    </location>
</feature>
<feature type="domain" description="DNTTIP1 dimerisation" evidence="5">
    <location>
        <begin position="777"/>
        <end position="843"/>
    </location>
</feature>
<sequence>MDHKNDLDKEANKKPRGRPKTVLQIQKEVEAAKAEASKSSSQFPKSQASTLIHHLPQPNQGPRPMGLTSVQSSQGSSSTSSSTGILSRILRGPRPEQGILGQSLGGSSQMHMQVGQASNAAQHGAMPQRGTIPLTVHTQRLGQEKVGLQLGNSPQSMLSRSTPSPSRDRQSSPASVDGQPHTRTPVTVPIKKSLSPSRLIYQTQSPPQQGIVSSVSSTVVPTRVTSSPHQQQQQLQQKQQHQQQQLPPAQQHKAFSPSHTTTPPGGMAPTSQTIVRTTVEMPQVTQRPQGVVHSSVPGNSQILNRLVIPNRVVSQSSQHVESTRLTPSTIQHTRPSQTIVVSTQPQPAHMHTSEQRLSPVNPKVTTIRRTPSPAHIRSPSPAHVSISSEAKPPTNLRNSPVTSVREVHTQPVNLSLTSQMRGTGHSVPDKYQILHSIHLPAGLSQGGKGEGPNQGRPSESEVPYRDLLQNIQRSQQQVQSSLMQSGLSPITPMDSEDSNAQHPFQFITSRPQQQQQQQQQHQSVKQEVGVFQPQSSVQRLPSQHQMVKDERKTPSPQPLHNTVKAVPSSNSAPMKVVIRSRVGEIKQPVVSLLRLPTTVTTTNVEKQSTTEVKTVACYPSSVMSSASTTANASSSVPQGIFKHWTASASHRVTPPHPPNPFTFPATPPVTMVTTIAYQSSKPHDSIAQRQDLDQGKKQRHSSSEMPKLSPISDSPRRSSSRESDTKEKLVPIPQPFNLRVQNLANFPSNNLVYRPGYRTHSVAIHRAKAGIVTSAAKSLDILRQNIQKSLNREINQVIQKYMDKFFVLGIKNIRLNNGAKAVSDEHIQAVCRQILEEAKKMYLADSGRRSVTPVLDIPDNVSETGSTGTQKSLLIGRKRRLSDTDSEASIRIVQKKRKGRPPLHMTGRVTPSKLLKEPIRRDGPKWDPERLTLETKFIMGARANKALGFGATRGRLYIKHPELFKYSGDQDDKQWLYDHHHMPATGGKAYMLTLEDMKDLAESDEYKGSPGLLLHELQGFIVPEWMLGKMKQQMLTLRTDNQKGRQQHSRSTTPVEMQSGSQQEGDDDNGDDPKNLPFAKFSSPKETKVMESTSRDGDLEFLSGAGNDDASGSGMSPFNMTGGFDDAPSPSSLDPLEDDSNSLVNPFSIH</sequence>
<feature type="compositionally biased region" description="Low complexity" evidence="4">
    <location>
        <begin position="97"/>
        <end position="107"/>
    </location>
</feature>
<feature type="compositionally biased region" description="Basic and acidic residues" evidence="4">
    <location>
        <begin position="1083"/>
        <end position="1098"/>
    </location>
</feature>
<dbReference type="PANTHER" id="PTHR23399">
    <property type="entry name" value="DEOXYNUCLEOTIDYLTRANSFERASE TERMINAL-INTERACTING PROTEIN 1"/>
    <property type="match status" value="1"/>
</dbReference>
<organism evidence="7 8">
    <name type="scientific">Sinanodonta woodiana</name>
    <name type="common">Chinese pond mussel</name>
    <name type="synonym">Anodonta woodiana</name>
    <dbReference type="NCBI Taxonomy" id="1069815"/>
    <lineage>
        <taxon>Eukaryota</taxon>
        <taxon>Metazoa</taxon>
        <taxon>Spiralia</taxon>
        <taxon>Lophotrochozoa</taxon>
        <taxon>Mollusca</taxon>
        <taxon>Bivalvia</taxon>
        <taxon>Autobranchia</taxon>
        <taxon>Heteroconchia</taxon>
        <taxon>Palaeoheterodonta</taxon>
        <taxon>Unionida</taxon>
        <taxon>Unionoidea</taxon>
        <taxon>Unionidae</taxon>
        <taxon>Unioninae</taxon>
        <taxon>Sinanodonta</taxon>
    </lineage>
</organism>
<evidence type="ECO:0000259" key="5">
    <source>
        <dbReference type="Pfam" id="PF18192"/>
    </source>
</evidence>
<feature type="compositionally biased region" description="Basic and acidic residues" evidence="4">
    <location>
        <begin position="1"/>
        <end position="13"/>
    </location>
</feature>
<accession>A0ABD3V7E9</accession>
<feature type="region of interest" description="Disordered" evidence="4">
    <location>
        <begin position="1"/>
        <end position="107"/>
    </location>
</feature>
<keyword evidence="3" id="KW-0539">Nucleus</keyword>
<reference evidence="7 8" key="1">
    <citation type="submission" date="2024-11" db="EMBL/GenBank/DDBJ databases">
        <title>Chromosome-level genome assembly of the freshwater bivalve Anodonta woodiana.</title>
        <authorList>
            <person name="Chen X."/>
        </authorList>
    </citation>
    <scope>NUCLEOTIDE SEQUENCE [LARGE SCALE GENOMIC DNA]</scope>
    <source>
        <strain evidence="7">MN2024</strain>
        <tissue evidence="7">Gills</tissue>
    </source>
</reference>
<evidence type="ECO:0000256" key="1">
    <source>
        <dbReference type="ARBA" id="ARBA00004123"/>
    </source>
</evidence>
<feature type="compositionally biased region" description="Polar residues" evidence="4">
    <location>
        <begin position="498"/>
        <end position="511"/>
    </location>
</feature>
<dbReference type="GO" id="GO:0005634">
    <property type="term" value="C:nucleus"/>
    <property type="evidence" value="ECO:0007669"/>
    <property type="project" value="UniProtKB-SubCell"/>
</dbReference>
<feature type="compositionally biased region" description="Polar residues" evidence="4">
    <location>
        <begin position="257"/>
        <end position="270"/>
    </location>
</feature>
<feature type="compositionally biased region" description="Low complexity" evidence="4">
    <location>
        <begin position="1125"/>
        <end position="1134"/>
    </location>
</feature>
<proteinExistence type="predicted"/>
<evidence type="ECO:0000313" key="7">
    <source>
        <dbReference type="EMBL" id="KAL3857532.1"/>
    </source>
</evidence>
<feature type="compositionally biased region" description="Basic and acidic residues" evidence="4">
    <location>
        <begin position="714"/>
        <end position="729"/>
    </location>
</feature>
<feature type="compositionally biased region" description="Low complexity" evidence="4">
    <location>
        <begin position="1103"/>
        <end position="1116"/>
    </location>
</feature>
<dbReference type="InterPro" id="IPR041384">
    <property type="entry name" value="DNTTIP1_dimer"/>
</dbReference>
<dbReference type="PANTHER" id="PTHR23399:SF2">
    <property type="entry name" value="DEOXYNUCLEOTIDYLTRANSFERASE TERMINAL-INTERACTING PROTEIN 1"/>
    <property type="match status" value="1"/>
</dbReference>
<feature type="region of interest" description="Disordered" evidence="4">
    <location>
        <begin position="680"/>
        <end position="732"/>
    </location>
</feature>
<dbReference type="AlphaFoldDB" id="A0ABD3V7E9"/>
<dbReference type="Proteomes" id="UP001634394">
    <property type="component" value="Unassembled WGS sequence"/>
</dbReference>
<keyword evidence="8" id="KW-1185">Reference proteome</keyword>
<comment type="caution">
    <text evidence="7">The sequence shown here is derived from an EMBL/GenBank/DDBJ whole genome shotgun (WGS) entry which is preliminary data.</text>
</comment>
<feature type="region of interest" description="Disordered" evidence="4">
    <location>
        <begin position="370"/>
        <end position="406"/>
    </location>
</feature>
<feature type="compositionally biased region" description="Polar residues" evidence="4">
    <location>
        <begin position="194"/>
        <end position="211"/>
    </location>
</feature>
<feature type="compositionally biased region" description="Low complexity" evidence="4">
    <location>
        <begin position="71"/>
        <end position="90"/>
    </location>
</feature>
<feature type="compositionally biased region" description="Polar residues" evidence="4">
    <location>
        <begin position="150"/>
        <end position="165"/>
    </location>
</feature>
<feature type="compositionally biased region" description="Basic and acidic residues" evidence="4">
    <location>
        <begin position="681"/>
        <end position="696"/>
    </location>
</feature>
<feature type="region of interest" description="Disordered" evidence="4">
    <location>
        <begin position="441"/>
        <end position="461"/>
    </location>
</feature>
<dbReference type="InterPro" id="IPR026064">
    <property type="entry name" value="TdIF1"/>
</dbReference>
<evidence type="ECO:0008006" key="9">
    <source>
        <dbReference type="Google" id="ProtNLM"/>
    </source>
</evidence>
<feature type="region of interest" description="Disordered" evidence="4">
    <location>
        <begin position="147"/>
        <end position="270"/>
    </location>
</feature>
<protein>
    <recommendedName>
        <fullName evidence="9">DNTTIP1</fullName>
    </recommendedName>
</protein>
<feature type="domain" description="TdIF1 C-terminal" evidence="6">
    <location>
        <begin position="934"/>
        <end position="1030"/>
    </location>
</feature>
<keyword evidence="2" id="KW-0238">DNA-binding</keyword>
<evidence type="ECO:0000256" key="4">
    <source>
        <dbReference type="SAM" id="MobiDB-lite"/>
    </source>
</evidence>
<dbReference type="InterPro" id="IPR049121">
    <property type="entry name" value="TdIF1_C"/>
</dbReference>
<name>A0ABD3V7E9_SINWO</name>
<feature type="region of interest" description="Disordered" evidence="4">
    <location>
        <begin position="473"/>
        <end position="528"/>
    </location>
</feature>
<feature type="region of interest" description="Disordered" evidence="4">
    <location>
        <begin position="1039"/>
        <end position="1150"/>
    </location>
</feature>
<dbReference type="GO" id="GO:0003677">
    <property type="term" value="F:DNA binding"/>
    <property type="evidence" value="ECO:0007669"/>
    <property type="project" value="UniProtKB-KW"/>
</dbReference>
<evidence type="ECO:0000256" key="2">
    <source>
        <dbReference type="ARBA" id="ARBA00023125"/>
    </source>
</evidence>
<feature type="compositionally biased region" description="Basic and acidic residues" evidence="4">
    <location>
        <begin position="27"/>
        <end position="36"/>
    </location>
</feature>
<gene>
    <name evidence="7" type="ORF">ACJMK2_012191</name>
</gene>